<dbReference type="Gene3D" id="3.30.1390.20">
    <property type="entry name" value="Ribosomal protein L30, ferredoxin-like fold domain"/>
    <property type="match status" value="1"/>
</dbReference>
<dbReference type="GO" id="GO:0005840">
    <property type="term" value="C:ribosome"/>
    <property type="evidence" value="ECO:0007669"/>
    <property type="project" value="UniProtKB-KW"/>
</dbReference>
<dbReference type="CDD" id="cd01658">
    <property type="entry name" value="Ribosomal_L30"/>
    <property type="match status" value="1"/>
</dbReference>
<dbReference type="InterPro" id="IPR005996">
    <property type="entry name" value="Ribosomal_uL30_bac-type"/>
</dbReference>
<evidence type="ECO:0000256" key="5">
    <source>
        <dbReference type="HAMAP-Rule" id="MF_01371"/>
    </source>
</evidence>
<dbReference type="HAMAP" id="MF_01371_B">
    <property type="entry name" value="Ribosomal_uL30_B"/>
    <property type="match status" value="1"/>
</dbReference>
<protein>
    <recommendedName>
        <fullName evidence="5">Large ribosomal subunit protein uL30</fullName>
    </recommendedName>
</protein>
<evidence type="ECO:0000259" key="6">
    <source>
        <dbReference type="Pfam" id="PF00327"/>
    </source>
</evidence>
<dbReference type="SUPFAM" id="SSF55129">
    <property type="entry name" value="Ribosomal protein L30p/L7e"/>
    <property type="match status" value="1"/>
</dbReference>
<evidence type="ECO:0000256" key="3">
    <source>
        <dbReference type="ARBA" id="ARBA00022980"/>
    </source>
</evidence>
<dbReference type="Pfam" id="PF00327">
    <property type="entry name" value="Ribosomal_L30"/>
    <property type="match status" value="1"/>
</dbReference>
<evidence type="ECO:0000256" key="2">
    <source>
        <dbReference type="ARBA" id="ARBA00011838"/>
    </source>
</evidence>
<name>A0ABM5UV69_9COXI</name>
<dbReference type="PIRSF" id="PIRSF002211">
    <property type="entry name" value="Ribosomal_L30_bac-type"/>
    <property type="match status" value="1"/>
</dbReference>
<reference evidence="7 8" key="1">
    <citation type="journal article" date="2015" name="Genome Biol. Evol.">
        <title>Distinctive Genome Reduction Rates Revealed by Genomic Analyses of Two Coxiella-Like Endosymbionts in Ticks.</title>
        <authorList>
            <person name="Gottlieb Y."/>
            <person name="Lalzar I."/>
            <person name="Klasson L."/>
        </authorList>
    </citation>
    <scope>NUCLEOTIDE SEQUENCE [LARGE SCALE GENOMIC DNA]</scope>
    <source>
        <strain evidence="7 8">CRt</strain>
    </source>
</reference>
<evidence type="ECO:0000313" key="7">
    <source>
        <dbReference type="EMBL" id="AKQ33899.1"/>
    </source>
</evidence>
<proteinExistence type="inferred from homology"/>
<keyword evidence="3 5" id="KW-0689">Ribosomal protein</keyword>
<comment type="similarity">
    <text evidence="1 5">Belongs to the universal ribosomal protein uL30 family.</text>
</comment>
<dbReference type="NCBIfam" id="TIGR01308">
    <property type="entry name" value="rpmD_bact"/>
    <property type="match status" value="1"/>
</dbReference>
<evidence type="ECO:0000313" key="8">
    <source>
        <dbReference type="Proteomes" id="UP000063965"/>
    </source>
</evidence>
<sequence>MAQLKKIRVTLVGSKYGRKLNHRKCIEGLGLRRMYQTVEVIDTPANRGMIDKVFYMLKIEEV</sequence>
<dbReference type="InterPro" id="IPR016082">
    <property type="entry name" value="Ribosomal_uL30_ferredoxin-like"/>
</dbReference>
<organism evidence="7 8">
    <name type="scientific">Candidatus Coxiella mudrowiae</name>
    <dbReference type="NCBI Taxonomy" id="2054173"/>
    <lineage>
        <taxon>Bacteria</taxon>
        <taxon>Pseudomonadati</taxon>
        <taxon>Pseudomonadota</taxon>
        <taxon>Gammaproteobacteria</taxon>
        <taxon>Legionellales</taxon>
        <taxon>Coxiellaceae</taxon>
        <taxon>Coxiella</taxon>
    </lineage>
</organism>
<keyword evidence="4 5" id="KW-0687">Ribonucleoprotein</keyword>
<dbReference type="Proteomes" id="UP000063965">
    <property type="component" value="Chromosome"/>
</dbReference>
<dbReference type="RefSeq" id="WP_048875560.1">
    <property type="nucleotide sequence ID" value="NZ_CP011126.1"/>
</dbReference>
<gene>
    <name evidence="5 7" type="primary">rpmD</name>
    <name evidence="7" type="ORF">CleRT_13410</name>
</gene>
<keyword evidence="8" id="KW-1185">Reference proteome</keyword>
<dbReference type="EMBL" id="CP011126">
    <property type="protein sequence ID" value="AKQ33899.1"/>
    <property type="molecule type" value="Genomic_DNA"/>
</dbReference>
<accession>A0ABM5UV69</accession>
<evidence type="ECO:0000256" key="4">
    <source>
        <dbReference type="ARBA" id="ARBA00023274"/>
    </source>
</evidence>
<evidence type="ECO:0000256" key="1">
    <source>
        <dbReference type="ARBA" id="ARBA00007594"/>
    </source>
</evidence>
<feature type="domain" description="Large ribosomal subunit protein uL30-like ferredoxin-like fold" evidence="6">
    <location>
        <begin position="7"/>
        <end position="56"/>
    </location>
</feature>
<dbReference type="InterPro" id="IPR036919">
    <property type="entry name" value="Ribo_uL30_ferredoxin-like_sf"/>
</dbReference>
<comment type="subunit">
    <text evidence="2 5">Part of the 50S ribosomal subunit.</text>
</comment>